<gene>
    <name evidence="1" type="ORF">PILCRDRAFT_829741</name>
</gene>
<accession>A0A0C3EXD0</accession>
<evidence type="ECO:0000313" key="2">
    <source>
        <dbReference type="Proteomes" id="UP000054166"/>
    </source>
</evidence>
<protein>
    <submittedName>
        <fullName evidence="1">Uncharacterized protein</fullName>
    </submittedName>
</protein>
<reference evidence="1 2" key="1">
    <citation type="submission" date="2014-04" db="EMBL/GenBank/DDBJ databases">
        <authorList>
            <consortium name="DOE Joint Genome Institute"/>
            <person name="Kuo A."/>
            <person name="Tarkka M."/>
            <person name="Buscot F."/>
            <person name="Kohler A."/>
            <person name="Nagy L.G."/>
            <person name="Floudas D."/>
            <person name="Copeland A."/>
            <person name="Barry K.W."/>
            <person name="Cichocki N."/>
            <person name="Veneault-Fourrey C."/>
            <person name="LaButti K."/>
            <person name="Lindquist E.A."/>
            <person name="Lipzen A."/>
            <person name="Lundell T."/>
            <person name="Morin E."/>
            <person name="Murat C."/>
            <person name="Sun H."/>
            <person name="Tunlid A."/>
            <person name="Henrissat B."/>
            <person name="Grigoriev I.V."/>
            <person name="Hibbett D.S."/>
            <person name="Martin F."/>
            <person name="Nordberg H.P."/>
            <person name="Cantor M.N."/>
            <person name="Hua S.X."/>
        </authorList>
    </citation>
    <scope>NUCLEOTIDE SEQUENCE [LARGE SCALE GENOMIC DNA]</scope>
    <source>
        <strain evidence="1 2">F 1598</strain>
    </source>
</reference>
<name>A0A0C3EXD0_PILCF</name>
<proteinExistence type="predicted"/>
<organism evidence="1 2">
    <name type="scientific">Piloderma croceum (strain F 1598)</name>
    <dbReference type="NCBI Taxonomy" id="765440"/>
    <lineage>
        <taxon>Eukaryota</taxon>
        <taxon>Fungi</taxon>
        <taxon>Dikarya</taxon>
        <taxon>Basidiomycota</taxon>
        <taxon>Agaricomycotina</taxon>
        <taxon>Agaricomycetes</taxon>
        <taxon>Agaricomycetidae</taxon>
        <taxon>Atheliales</taxon>
        <taxon>Atheliaceae</taxon>
        <taxon>Piloderma</taxon>
    </lineage>
</organism>
<evidence type="ECO:0000313" key="1">
    <source>
        <dbReference type="EMBL" id="KIM72431.1"/>
    </source>
</evidence>
<dbReference type="EMBL" id="KN833132">
    <property type="protein sequence ID" value="KIM72431.1"/>
    <property type="molecule type" value="Genomic_DNA"/>
</dbReference>
<dbReference type="AlphaFoldDB" id="A0A0C3EXD0"/>
<keyword evidence="2" id="KW-1185">Reference proteome</keyword>
<dbReference type="HOGENOM" id="CLU_2813311_0_0_1"/>
<reference evidence="2" key="2">
    <citation type="submission" date="2015-01" db="EMBL/GenBank/DDBJ databases">
        <title>Evolutionary Origins and Diversification of the Mycorrhizal Mutualists.</title>
        <authorList>
            <consortium name="DOE Joint Genome Institute"/>
            <consortium name="Mycorrhizal Genomics Consortium"/>
            <person name="Kohler A."/>
            <person name="Kuo A."/>
            <person name="Nagy L.G."/>
            <person name="Floudas D."/>
            <person name="Copeland A."/>
            <person name="Barry K.W."/>
            <person name="Cichocki N."/>
            <person name="Veneault-Fourrey C."/>
            <person name="LaButti K."/>
            <person name="Lindquist E.A."/>
            <person name="Lipzen A."/>
            <person name="Lundell T."/>
            <person name="Morin E."/>
            <person name="Murat C."/>
            <person name="Riley R."/>
            <person name="Ohm R."/>
            <person name="Sun H."/>
            <person name="Tunlid A."/>
            <person name="Henrissat B."/>
            <person name="Grigoriev I.V."/>
            <person name="Hibbett D.S."/>
            <person name="Martin F."/>
        </authorList>
    </citation>
    <scope>NUCLEOTIDE SEQUENCE [LARGE SCALE GENOMIC DNA]</scope>
    <source>
        <strain evidence="2">F 1598</strain>
    </source>
</reference>
<sequence length="67" mass="7799">MSNKPHTEFTEVPSICFMGSAGRYFLRVASEKYLDARCYPKLYMQAQSEINGLDDFQFLPLIYIHTD</sequence>
<dbReference type="Proteomes" id="UP000054166">
    <property type="component" value="Unassembled WGS sequence"/>
</dbReference>
<dbReference type="InParanoid" id="A0A0C3EXD0"/>